<comment type="caution">
    <text evidence="2">The sequence shown here is derived from an EMBL/GenBank/DDBJ whole genome shotgun (WGS) entry which is preliminary data.</text>
</comment>
<protein>
    <recommendedName>
        <fullName evidence="1">RNase H type-1 domain-containing protein</fullName>
    </recommendedName>
</protein>
<dbReference type="Pfam" id="PF13456">
    <property type="entry name" value="RVT_3"/>
    <property type="match status" value="1"/>
</dbReference>
<dbReference type="InterPro" id="IPR044730">
    <property type="entry name" value="RNase_H-like_dom_plant"/>
</dbReference>
<dbReference type="InterPro" id="IPR012337">
    <property type="entry name" value="RNaseH-like_sf"/>
</dbReference>
<dbReference type="PANTHER" id="PTHR47723:SF20">
    <property type="entry name" value="RNASE H TYPE-1 DOMAIN-CONTAINING PROTEIN"/>
    <property type="match status" value="1"/>
</dbReference>
<dbReference type="InterPro" id="IPR053151">
    <property type="entry name" value="RNase_H-like"/>
</dbReference>
<evidence type="ECO:0000313" key="2">
    <source>
        <dbReference type="EMBL" id="KAL0406407.1"/>
    </source>
</evidence>
<dbReference type="EMBL" id="JACGWN010000014">
    <property type="protein sequence ID" value="KAL0406407.1"/>
    <property type="molecule type" value="Genomic_DNA"/>
</dbReference>
<reference evidence="2" key="2">
    <citation type="journal article" date="2024" name="Plant">
        <title>Genomic evolution and insights into agronomic trait innovations of Sesamum species.</title>
        <authorList>
            <person name="Miao H."/>
            <person name="Wang L."/>
            <person name="Qu L."/>
            <person name="Liu H."/>
            <person name="Sun Y."/>
            <person name="Le M."/>
            <person name="Wang Q."/>
            <person name="Wei S."/>
            <person name="Zheng Y."/>
            <person name="Lin W."/>
            <person name="Duan Y."/>
            <person name="Cao H."/>
            <person name="Xiong S."/>
            <person name="Wang X."/>
            <person name="Wei L."/>
            <person name="Li C."/>
            <person name="Ma Q."/>
            <person name="Ju M."/>
            <person name="Zhao R."/>
            <person name="Li G."/>
            <person name="Mu C."/>
            <person name="Tian Q."/>
            <person name="Mei H."/>
            <person name="Zhang T."/>
            <person name="Gao T."/>
            <person name="Zhang H."/>
        </authorList>
    </citation>
    <scope>NUCLEOTIDE SEQUENCE</scope>
    <source>
        <strain evidence="2">KEN1</strain>
    </source>
</reference>
<reference evidence="2" key="1">
    <citation type="submission" date="2020-06" db="EMBL/GenBank/DDBJ databases">
        <authorList>
            <person name="Li T."/>
            <person name="Hu X."/>
            <person name="Zhang T."/>
            <person name="Song X."/>
            <person name="Zhang H."/>
            <person name="Dai N."/>
            <person name="Sheng W."/>
            <person name="Hou X."/>
            <person name="Wei L."/>
        </authorList>
    </citation>
    <scope>NUCLEOTIDE SEQUENCE</scope>
    <source>
        <strain evidence="2">KEN1</strain>
        <tissue evidence="2">Leaf</tissue>
    </source>
</reference>
<dbReference type="GO" id="GO:0004523">
    <property type="term" value="F:RNA-DNA hybrid ribonuclease activity"/>
    <property type="evidence" value="ECO:0007669"/>
    <property type="project" value="InterPro"/>
</dbReference>
<organism evidence="2">
    <name type="scientific">Sesamum latifolium</name>
    <dbReference type="NCBI Taxonomy" id="2727402"/>
    <lineage>
        <taxon>Eukaryota</taxon>
        <taxon>Viridiplantae</taxon>
        <taxon>Streptophyta</taxon>
        <taxon>Embryophyta</taxon>
        <taxon>Tracheophyta</taxon>
        <taxon>Spermatophyta</taxon>
        <taxon>Magnoliopsida</taxon>
        <taxon>eudicotyledons</taxon>
        <taxon>Gunneridae</taxon>
        <taxon>Pentapetalae</taxon>
        <taxon>asterids</taxon>
        <taxon>lamiids</taxon>
        <taxon>Lamiales</taxon>
        <taxon>Pedaliaceae</taxon>
        <taxon>Sesamum</taxon>
    </lineage>
</organism>
<dbReference type="AlphaFoldDB" id="A0AAW2TPA7"/>
<dbReference type="GO" id="GO:0003676">
    <property type="term" value="F:nucleic acid binding"/>
    <property type="evidence" value="ECO:0007669"/>
    <property type="project" value="InterPro"/>
</dbReference>
<gene>
    <name evidence="2" type="ORF">Slati_3954600</name>
</gene>
<accession>A0AAW2TPA7</accession>
<dbReference type="SUPFAM" id="SSF53098">
    <property type="entry name" value="Ribonuclease H-like"/>
    <property type="match status" value="1"/>
</dbReference>
<dbReference type="InterPro" id="IPR002156">
    <property type="entry name" value="RNaseH_domain"/>
</dbReference>
<dbReference type="PANTHER" id="PTHR47723">
    <property type="entry name" value="OS05G0353850 PROTEIN"/>
    <property type="match status" value="1"/>
</dbReference>
<dbReference type="CDD" id="cd06222">
    <property type="entry name" value="RNase_H_like"/>
    <property type="match status" value="1"/>
</dbReference>
<proteinExistence type="predicted"/>
<sequence>MRNDAKFNEARFTAPAIIRRVLGYLWKLYKANGFKAVHWRGDLLVAKRIGFTFHSVAEANPIICHWLPPPHGIWKLNCDGASKGNPGPSGEYTNTFAELYAVNRGLHLAWENGCRNIWVELDASAVLRIIQTGRGDWRLQSLLTSIGRLKRKMNIHFTHVYKEANQPADFLANFACNLLEDAIIPQAHGLLASLIKFDILFPSFRFC</sequence>
<feature type="domain" description="RNase H type-1" evidence="1">
    <location>
        <begin position="90"/>
        <end position="175"/>
    </location>
</feature>
<dbReference type="InterPro" id="IPR036397">
    <property type="entry name" value="RNaseH_sf"/>
</dbReference>
<evidence type="ECO:0000259" key="1">
    <source>
        <dbReference type="Pfam" id="PF13456"/>
    </source>
</evidence>
<name>A0AAW2TPA7_9LAMI</name>
<dbReference type="Gene3D" id="3.30.420.10">
    <property type="entry name" value="Ribonuclease H-like superfamily/Ribonuclease H"/>
    <property type="match status" value="1"/>
</dbReference>